<comment type="caution">
    <text evidence="3">The sequence shown here is derived from an EMBL/GenBank/DDBJ whole genome shotgun (WGS) entry which is preliminary data.</text>
</comment>
<feature type="binding site" evidence="1">
    <location>
        <position position="54"/>
    </location>
    <ligand>
        <name>ATP</name>
        <dbReference type="ChEBI" id="CHEBI:30616"/>
    </ligand>
</feature>
<dbReference type="EMBL" id="VUJU01002764">
    <property type="protein sequence ID" value="KAF0760171.1"/>
    <property type="molecule type" value="Genomic_DNA"/>
</dbReference>
<evidence type="ECO:0000259" key="2">
    <source>
        <dbReference type="PROSITE" id="PS50011"/>
    </source>
</evidence>
<dbReference type="SMART" id="SM00220">
    <property type="entry name" value="S_TKc"/>
    <property type="match status" value="1"/>
</dbReference>
<dbReference type="Pfam" id="PF00069">
    <property type="entry name" value="Pkinase"/>
    <property type="match status" value="1"/>
</dbReference>
<keyword evidence="1" id="KW-0067">ATP-binding</keyword>
<dbReference type="InterPro" id="IPR050235">
    <property type="entry name" value="CK1_Ser-Thr_kinase"/>
</dbReference>
<dbReference type="AlphaFoldDB" id="A0A6G0YRD1"/>
<dbReference type="OrthoDB" id="6575268at2759"/>
<protein>
    <submittedName>
        <fullName evidence="3">Casein kinase I-like</fullName>
    </submittedName>
</protein>
<keyword evidence="4" id="KW-1185">Reference proteome</keyword>
<keyword evidence="3" id="KW-0808">Transferase</keyword>
<dbReference type="PROSITE" id="PS50011">
    <property type="entry name" value="PROTEIN_KINASE_DOM"/>
    <property type="match status" value="1"/>
</dbReference>
<dbReference type="GO" id="GO:0004672">
    <property type="term" value="F:protein kinase activity"/>
    <property type="evidence" value="ECO:0007669"/>
    <property type="project" value="InterPro"/>
</dbReference>
<evidence type="ECO:0000313" key="4">
    <source>
        <dbReference type="Proteomes" id="UP000478052"/>
    </source>
</evidence>
<dbReference type="SUPFAM" id="SSF56112">
    <property type="entry name" value="Protein kinase-like (PK-like)"/>
    <property type="match status" value="1"/>
</dbReference>
<dbReference type="PROSITE" id="PS00107">
    <property type="entry name" value="PROTEIN_KINASE_ATP"/>
    <property type="match status" value="1"/>
</dbReference>
<dbReference type="GO" id="GO:0005524">
    <property type="term" value="F:ATP binding"/>
    <property type="evidence" value="ECO:0007669"/>
    <property type="project" value="UniProtKB-UniRule"/>
</dbReference>
<organism evidence="3 4">
    <name type="scientific">Aphis craccivora</name>
    <name type="common">Cowpea aphid</name>
    <dbReference type="NCBI Taxonomy" id="307492"/>
    <lineage>
        <taxon>Eukaryota</taxon>
        <taxon>Metazoa</taxon>
        <taxon>Ecdysozoa</taxon>
        <taxon>Arthropoda</taxon>
        <taxon>Hexapoda</taxon>
        <taxon>Insecta</taxon>
        <taxon>Pterygota</taxon>
        <taxon>Neoptera</taxon>
        <taxon>Paraneoptera</taxon>
        <taxon>Hemiptera</taxon>
        <taxon>Sternorrhyncha</taxon>
        <taxon>Aphidomorpha</taxon>
        <taxon>Aphidoidea</taxon>
        <taxon>Aphididae</taxon>
        <taxon>Aphidini</taxon>
        <taxon>Aphis</taxon>
        <taxon>Aphis</taxon>
    </lineage>
</organism>
<dbReference type="InterPro" id="IPR000719">
    <property type="entry name" value="Prot_kinase_dom"/>
</dbReference>
<dbReference type="InterPro" id="IPR017441">
    <property type="entry name" value="Protein_kinase_ATP_BS"/>
</dbReference>
<dbReference type="Proteomes" id="UP000478052">
    <property type="component" value="Unassembled WGS sequence"/>
</dbReference>
<gene>
    <name evidence="3" type="ORF">FWK35_00032754</name>
</gene>
<proteinExistence type="predicted"/>
<name>A0A6G0YRD1_APHCR</name>
<dbReference type="Gene3D" id="1.10.510.10">
    <property type="entry name" value="Transferase(Phosphotransferase) domain 1"/>
    <property type="match status" value="1"/>
</dbReference>
<dbReference type="CDD" id="cd14016">
    <property type="entry name" value="STKc_CK1"/>
    <property type="match status" value="1"/>
</dbReference>
<evidence type="ECO:0000256" key="1">
    <source>
        <dbReference type="PROSITE-ProRule" id="PRU10141"/>
    </source>
</evidence>
<accession>A0A6G0YRD1</accession>
<keyword evidence="3" id="KW-0418">Kinase</keyword>
<feature type="domain" description="Protein kinase" evidence="2">
    <location>
        <begin position="25"/>
        <end position="303"/>
    </location>
</feature>
<dbReference type="InterPro" id="IPR011009">
    <property type="entry name" value="Kinase-like_dom_sf"/>
</dbReference>
<reference evidence="3 4" key="1">
    <citation type="submission" date="2019-08" db="EMBL/GenBank/DDBJ databases">
        <title>Whole genome of Aphis craccivora.</title>
        <authorList>
            <person name="Voronova N.V."/>
            <person name="Shulinski R.S."/>
            <person name="Bandarenka Y.V."/>
            <person name="Zhorov D.G."/>
            <person name="Warner D."/>
        </authorList>
    </citation>
    <scope>NUCLEOTIDE SEQUENCE [LARGE SCALE GENOMIC DNA]</scope>
    <source>
        <strain evidence="3">180601</strain>
        <tissue evidence="3">Whole Body</tissue>
    </source>
</reference>
<keyword evidence="1" id="KW-0547">Nucleotide-binding</keyword>
<evidence type="ECO:0000313" key="3">
    <source>
        <dbReference type="EMBL" id="KAF0760171.1"/>
    </source>
</evidence>
<sequence length="320" mass="37263">MAKKTMSTDDNVLILDGGLRGKFMFNTKNEIGRGKFGKVIKGRNMYTFEEIAVKIEPIDSVHLVKEKQFYNMLKVQHHTIEGLLQIYYTGNVGVKYVAMAMELLGPSMSELFTLCRNKMSLKTVLMVANQMLSRIEYIHHCKLIHRDLKPENISIGRPRQTLPFKESAEDTIYLIDFGMAKPYIDKNTKNHIMYNTEVGVFGTYQFMSANSHLGIEQSRRDDLESLGYVLLYLINGTLPWMKYFEEDNVDVKSCGNMKKKITTKTLCTNLPEEFSKYFDYVKKLEFIETPDYDVLIELFQTVYKREKFPDDNLFDWSNTQ</sequence>
<dbReference type="PANTHER" id="PTHR11909">
    <property type="entry name" value="CASEIN KINASE-RELATED"/>
    <property type="match status" value="1"/>
</dbReference>